<dbReference type="RefSeq" id="WP_201916957.1">
    <property type="nucleotide sequence ID" value="NZ_JAERQG010000001.1"/>
</dbReference>
<organism evidence="10 11">
    <name type="scientific">Marivirga atlantica</name>
    <dbReference type="NCBI Taxonomy" id="1548457"/>
    <lineage>
        <taxon>Bacteria</taxon>
        <taxon>Pseudomonadati</taxon>
        <taxon>Bacteroidota</taxon>
        <taxon>Cytophagia</taxon>
        <taxon>Cytophagales</taxon>
        <taxon>Marivirgaceae</taxon>
        <taxon>Marivirga</taxon>
    </lineage>
</organism>
<dbReference type="InterPro" id="IPR003594">
    <property type="entry name" value="HATPase_dom"/>
</dbReference>
<keyword evidence="7" id="KW-0812">Transmembrane</keyword>
<feature type="transmembrane region" description="Helical" evidence="7">
    <location>
        <begin position="340"/>
        <end position="358"/>
    </location>
</feature>
<evidence type="ECO:0000313" key="11">
    <source>
        <dbReference type="Proteomes" id="UP000642920"/>
    </source>
</evidence>
<keyword evidence="7" id="KW-0472">Membrane</keyword>
<dbReference type="InterPro" id="IPR011623">
    <property type="entry name" value="7TMR_DISM_rcpt_extracell_dom1"/>
</dbReference>
<feature type="transmembrane region" description="Helical" evidence="7">
    <location>
        <begin position="220"/>
        <end position="246"/>
    </location>
</feature>
<dbReference type="SUPFAM" id="SSF55874">
    <property type="entry name" value="ATPase domain of HSP90 chaperone/DNA topoisomerase II/histidine kinase"/>
    <property type="match status" value="1"/>
</dbReference>
<feature type="domain" description="Histidine kinase" evidence="9">
    <location>
        <begin position="511"/>
        <end position="727"/>
    </location>
</feature>
<feature type="coiled-coil region" evidence="6">
    <location>
        <begin position="410"/>
        <end position="508"/>
    </location>
</feature>
<evidence type="ECO:0000313" key="10">
    <source>
        <dbReference type="EMBL" id="MBL0763890.1"/>
    </source>
</evidence>
<dbReference type="EC" id="2.7.13.3" evidence="2"/>
<dbReference type="GO" id="GO:0000155">
    <property type="term" value="F:phosphorelay sensor kinase activity"/>
    <property type="evidence" value="ECO:0007669"/>
    <property type="project" value="InterPro"/>
</dbReference>
<keyword evidence="6" id="KW-0175">Coiled coil</keyword>
<keyword evidence="5" id="KW-0418">Kinase</keyword>
<dbReference type="Pfam" id="PF07695">
    <property type="entry name" value="7TMR-DISM_7TM"/>
    <property type="match status" value="1"/>
</dbReference>
<comment type="catalytic activity">
    <reaction evidence="1">
        <text>ATP + protein L-histidine = ADP + protein N-phospho-L-histidine.</text>
        <dbReference type="EC" id="2.7.13.3"/>
    </reaction>
</comment>
<feature type="transmembrane region" description="Helical" evidence="7">
    <location>
        <begin position="252"/>
        <end position="272"/>
    </location>
</feature>
<evidence type="ECO:0000256" key="6">
    <source>
        <dbReference type="SAM" id="Coils"/>
    </source>
</evidence>
<dbReference type="InterPro" id="IPR036097">
    <property type="entry name" value="HisK_dim/P_sf"/>
</dbReference>
<feature type="transmembrane region" description="Helical" evidence="7">
    <location>
        <begin position="284"/>
        <end position="306"/>
    </location>
</feature>
<feature type="signal peptide" evidence="8">
    <location>
        <begin position="1"/>
        <end position="22"/>
    </location>
</feature>
<keyword evidence="11" id="KW-1185">Reference proteome</keyword>
<feature type="chain" id="PRO_5037489112" description="histidine kinase" evidence="8">
    <location>
        <begin position="23"/>
        <end position="727"/>
    </location>
</feature>
<proteinExistence type="predicted"/>
<evidence type="ECO:0000259" key="9">
    <source>
        <dbReference type="PROSITE" id="PS50109"/>
    </source>
</evidence>
<accession>A0A937A811</accession>
<name>A0A937A811_9BACT</name>
<evidence type="ECO:0000256" key="1">
    <source>
        <dbReference type="ARBA" id="ARBA00000085"/>
    </source>
</evidence>
<dbReference type="InterPro" id="IPR003661">
    <property type="entry name" value="HisK_dim/P_dom"/>
</dbReference>
<gene>
    <name evidence="10" type="ORF">JKP34_01425</name>
</gene>
<sequence>MRLPPICYLLLLWLSFTQFASAQQTDKPILSIQPNENYHSIGKFIQFYEDESNNLKLADVLKKEVQQQFKRSKAQVPGFGIEDVTIWVKIDLENTGREQINDYLEISFPTLDSVFYFYKDYERNRWNKLFASDRVPFNQRVVNHKNIVFPLAIDATQKTTIYLRVRNKGSIILPINVMPQSELFSSDIATEMAFGIFYGIMLVMFLYNLLLAFTARSITYIFYVGIIAGNLFTLSALNGHAFQYLWYDNPWWANHVIIFGIGLWILSGNLFASSFLDAKHGRNWNFRAFQIMQFFGIAVIVAAFTLDYKISLIYANYGLIFNCIFLFASGIIFWVRGIKVASFFTLAWALYLIGVLLYTLRNLGILPVNIVTSHVLEIGAVSEVVLLSVSLGFKYRLLELDKKRAQQNSLDLMTRSQEIIQQQNEQLEKRIQERTAELSQKQEEVITQNEKLNEQNAKLREAQELIQQQNKQLQAYNDDLENKVAKRTEDLKSTNQELAQNVQKLEQYAYMTAHNLRAPVARLLGLTQLIEMDPTADLEEEWLHIISKIKEEGHSLDAVINDLNAILELRQASDDDLEKVDLNKKTQQVFRILKNTIEKNNVQIVCDFQEFVELKSNPTFIESMLYNLISNAIKYKRPEVKPIITLKTSYKAGHKVISVSDNGIGIDLSKFKSDLFGMYKRFHTHVDGKGLGLFLVKSQLEILGGKIKVQSELNKGTNFHLIFPAGV</sequence>
<dbReference type="AlphaFoldDB" id="A0A937A811"/>
<dbReference type="Gene3D" id="3.30.565.10">
    <property type="entry name" value="Histidine kinase-like ATPase, C-terminal domain"/>
    <property type="match status" value="1"/>
</dbReference>
<reference evidence="10" key="1">
    <citation type="submission" date="2021-01" db="EMBL/GenBank/DDBJ databases">
        <title>Marivirga sp. nov., isolated from intertidal surface sediments.</title>
        <authorList>
            <person name="Zhang M."/>
        </authorList>
    </citation>
    <scope>NUCLEOTIDE SEQUENCE</scope>
    <source>
        <strain evidence="10">SM1354</strain>
    </source>
</reference>
<feature type="transmembrane region" description="Helical" evidence="7">
    <location>
        <begin position="192"/>
        <end position="213"/>
    </location>
</feature>
<dbReference type="Pfam" id="PF07696">
    <property type="entry name" value="7TMR-DISMED2"/>
    <property type="match status" value="1"/>
</dbReference>
<comment type="caution">
    <text evidence="10">The sequence shown here is derived from an EMBL/GenBank/DDBJ whole genome shotgun (WGS) entry which is preliminary data.</text>
</comment>
<dbReference type="InterPro" id="IPR052162">
    <property type="entry name" value="Sensor_kinase/Photoreceptor"/>
</dbReference>
<evidence type="ECO:0000256" key="7">
    <source>
        <dbReference type="SAM" id="Phobius"/>
    </source>
</evidence>
<feature type="transmembrane region" description="Helical" evidence="7">
    <location>
        <begin position="312"/>
        <end position="333"/>
    </location>
</feature>
<dbReference type="Gene3D" id="2.60.40.2380">
    <property type="match status" value="1"/>
</dbReference>
<evidence type="ECO:0000256" key="3">
    <source>
        <dbReference type="ARBA" id="ARBA00022553"/>
    </source>
</evidence>
<dbReference type="SMART" id="SM00387">
    <property type="entry name" value="HATPase_c"/>
    <property type="match status" value="1"/>
</dbReference>
<dbReference type="Gene3D" id="1.10.287.130">
    <property type="match status" value="1"/>
</dbReference>
<evidence type="ECO:0000256" key="5">
    <source>
        <dbReference type="ARBA" id="ARBA00022777"/>
    </source>
</evidence>
<dbReference type="InterPro" id="IPR011622">
    <property type="entry name" value="7TMR_DISM_rcpt_extracell_dom2"/>
</dbReference>
<evidence type="ECO:0000256" key="4">
    <source>
        <dbReference type="ARBA" id="ARBA00022679"/>
    </source>
</evidence>
<evidence type="ECO:0000256" key="2">
    <source>
        <dbReference type="ARBA" id="ARBA00012438"/>
    </source>
</evidence>
<evidence type="ECO:0000256" key="8">
    <source>
        <dbReference type="SAM" id="SignalP"/>
    </source>
</evidence>
<dbReference type="PROSITE" id="PS50109">
    <property type="entry name" value="HIS_KIN"/>
    <property type="match status" value="1"/>
</dbReference>
<dbReference type="InterPro" id="IPR004358">
    <property type="entry name" value="Sig_transdc_His_kin-like_C"/>
</dbReference>
<dbReference type="SUPFAM" id="SSF47384">
    <property type="entry name" value="Homodimeric domain of signal transducing histidine kinase"/>
    <property type="match status" value="1"/>
</dbReference>
<dbReference type="Pfam" id="PF02518">
    <property type="entry name" value="HATPase_c"/>
    <property type="match status" value="1"/>
</dbReference>
<dbReference type="Proteomes" id="UP000642920">
    <property type="component" value="Unassembled WGS sequence"/>
</dbReference>
<dbReference type="InterPro" id="IPR036890">
    <property type="entry name" value="HATPase_C_sf"/>
</dbReference>
<keyword evidence="8" id="KW-0732">Signal</keyword>
<protein>
    <recommendedName>
        <fullName evidence="2">histidine kinase</fullName>
        <ecNumber evidence="2">2.7.13.3</ecNumber>
    </recommendedName>
</protein>
<keyword evidence="7" id="KW-1133">Transmembrane helix</keyword>
<dbReference type="PRINTS" id="PR00344">
    <property type="entry name" value="BCTRLSENSOR"/>
</dbReference>
<dbReference type="PANTHER" id="PTHR43304:SF1">
    <property type="entry name" value="PAC DOMAIN-CONTAINING PROTEIN"/>
    <property type="match status" value="1"/>
</dbReference>
<dbReference type="InterPro" id="IPR005467">
    <property type="entry name" value="His_kinase_dom"/>
</dbReference>
<dbReference type="SMART" id="SM00388">
    <property type="entry name" value="HisKA"/>
    <property type="match status" value="1"/>
</dbReference>
<keyword evidence="3" id="KW-0597">Phosphoprotein</keyword>
<dbReference type="EMBL" id="JAERQG010000001">
    <property type="protein sequence ID" value="MBL0763890.1"/>
    <property type="molecule type" value="Genomic_DNA"/>
</dbReference>
<keyword evidence="4" id="KW-0808">Transferase</keyword>
<dbReference type="PANTHER" id="PTHR43304">
    <property type="entry name" value="PHYTOCHROME-LIKE PROTEIN CPH1"/>
    <property type="match status" value="1"/>
</dbReference>